<feature type="domain" description="Thioredoxin" evidence="2">
    <location>
        <begin position="80"/>
        <end position="150"/>
    </location>
</feature>
<name>A9NNF7_PICSI</name>
<dbReference type="AlphaFoldDB" id="A9NNF7"/>
<reference evidence="3" key="1">
    <citation type="journal article" date="2008" name="BMC Genomics">
        <title>A conifer genomics resource of 200,000 spruce (Picea spp.) ESTs and 6,464 high-quality, sequence-finished full-length cDNAs for Sitka spruce (Picea sitchensis).</title>
        <authorList>
            <person name="Ralph S.G."/>
            <person name="Chun H.J."/>
            <person name="Kolosova N."/>
            <person name="Cooper D."/>
            <person name="Oddy C."/>
            <person name="Ritland C.E."/>
            <person name="Kirkpatrick R."/>
            <person name="Moore R."/>
            <person name="Barber S."/>
            <person name="Holt R.A."/>
            <person name="Jones S.J."/>
            <person name="Marra M.A."/>
            <person name="Douglas C.J."/>
            <person name="Ritland K."/>
            <person name="Bohlmann J."/>
        </authorList>
    </citation>
    <scope>NUCLEOTIDE SEQUENCE</scope>
    <source>
        <tissue evidence="3">Bark</tissue>
    </source>
</reference>
<organism evidence="3">
    <name type="scientific">Picea sitchensis</name>
    <name type="common">Sitka spruce</name>
    <name type="synonym">Pinus sitchensis</name>
    <dbReference type="NCBI Taxonomy" id="3332"/>
    <lineage>
        <taxon>Eukaryota</taxon>
        <taxon>Viridiplantae</taxon>
        <taxon>Streptophyta</taxon>
        <taxon>Embryophyta</taxon>
        <taxon>Tracheophyta</taxon>
        <taxon>Spermatophyta</taxon>
        <taxon>Pinopsida</taxon>
        <taxon>Pinidae</taxon>
        <taxon>Conifers I</taxon>
        <taxon>Pinales</taxon>
        <taxon>Pinaceae</taxon>
        <taxon>Picea</taxon>
    </lineage>
</organism>
<comment type="similarity">
    <text evidence="1">Belongs to the thioredoxin family.</text>
</comment>
<dbReference type="EMBL" id="EF082815">
    <property type="protein sequence ID" value="ABK22168.1"/>
    <property type="molecule type" value="mRNA"/>
</dbReference>
<accession>A9NNF7</accession>
<dbReference type="PANTHER" id="PTHR43601">
    <property type="entry name" value="THIOREDOXIN, MITOCHONDRIAL"/>
    <property type="match status" value="1"/>
</dbReference>
<evidence type="ECO:0000256" key="1">
    <source>
        <dbReference type="ARBA" id="ARBA00008987"/>
    </source>
</evidence>
<dbReference type="SUPFAM" id="SSF52833">
    <property type="entry name" value="Thioredoxin-like"/>
    <property type="match status" value="1"/>
</dbReference>
<evidence type="ECO:0000259" key="2">
    <source>
        <dbReference type="Pfam" id="PF00085"/>
    </source>
</evidence>
<proteinExistence type="evidence at transcript level"/>
<dbReference type="InterPro" id="IPR013766">
    <property type="entry name" value="Thioredoxin_domain"/>
</dbReference>
<dbReference type="InterPro" id="IPR036249">
    <property type="entry name" value="Thioredoxin-like_sf"/>
</dbReference>
<evidence type="ECO:0000313" key="3">
    <source>
        <dbReference type="EMBL" id="ABK22168.1"/>
    </source>
</evidence>
<dbReference type="GO" id="GO:0045454">
    <property type="term" value="P:cell redox homeostasis"/>
    <property type="evidence" value="ECO:0007669"/>
    <property type="project" value="TreeGrafter"/>
</dbReference>
<dbReference type="PANTHER" id="PTHR43601:SF11">
    <property type="entry name" value="EXPRESSED PROTEIN"/>
    <property type="match status" value="1"/>
</dbReference>
<dbReference type="Pfam" id="PF00085">
    <property type="entry name" value="Thioredoxin"/>
    <property type="match status" value="1"/>
</dbReference>
<dbReference type="Gene3D" id="3.40.30.10">
    <property type="entry name" value="Glutaredoxin"/>
    <property type="match status" value="1"/>
</dbReference>
<dbReference type="OMA" id="ATMLEFY"/>
<protein>
    <recommendedName>
        <fullName evidence="2">Thioredoxin domain-containing protein</fullName>
    </recommendedName>
</protein>
<sequence>MDRKGMGICVKWSWEKKEEGKGCRLEIPWLFQGLGNVGRTIGGFITHHRPRSYATSNNENRRLQSLAPDDAEERALALALTTKKEATLIQFYSPRCRLCASLANVMMEVEAKNAEWLNIVMVDVENRSWLPEVLHYDIKYVPCFVLLDSYGTALAKTGTPASRSHVLTGLSYLLESMQPIRKAIIHVPSHANSSTT</sequence>